<reference evidence="1" key="1">
    <citation type="submission" date="2021-02" db="EMBL/GenBank/DDBJ databases">
        <authorList>
            <person name="Nowell W R."/>
        </authorList>
    </citation>
    <scope>NUCLEOTIDE SEQUENCE</scope>
</reference>
<accession>A0A8S3I0Y1</accession>
<gene>
    <name evidence="1" type="ORF">GIL414_LOCUS73375</name>
</gene>
<sequence>ISDINYGLGNLIEQFIIRLDQFNIKYARLTEWLENNEKEMENNIQLSTINTDNEKFKNILNTGIYLQSDLTSLQESLQAIDLIIQDFQQATENTDGGKSAMIFKRLQQCFELLSTNYFDFLKHCKQTSDMCEGHLILFDEINHFDEEFRRSLNEFDQHLAINEKNQEDDNALQVLLLNIQQPLDKLCMLSTHEPTSPSMFVTSNNHIHNRIKEHVSYNLSFFVLFKRKRNKGTIESYGF</sequence>
<dbReference type="EMBL" id="CAJOBJ010338484">
    <property type="protein sequence ID" value="CAF5192142.1"/>
    <property type="molecule type" value="Genomic_DNA"/>
</dbReference>
<name>A0A8S3I0Y1_9BILA</name>
<organism evidence="1 2">
    <name type="scientific">Rotaria magnacalcarata</name>
    <dbReference type="NCBI Taxonomy" id="392030"/>
    <lineage>
        <taxon>Eukaryota</taxon>
        <taxon>Metazoa</taxon>
        <taxon>Spiralia</taxon>
        <taxon>Gnathifera</taxon>
        <taxon>Rotifera</taxon>
        <taxon>Eurotatoria</taxon>
        <taxon>Bdelloidea</taxon>
        <taxon>Philodinida</taxon>
        <taxon>Philodinidae</taxon>
        <taxon>Rotaria</taxon>
    </lineage>
</organism>
<evidence type="ECO:0000313" key="2">
    <source>
        <dbReference type="Proteomes" id="UP000681720"/>
    </source>
</evidence>
<dbReference type="AlphaFoldDB" id="A0A8S3I0Y1"/>
<dbReference type="Proteomes" id="UP000681720">
    <property type="component" value="Unassembled WGS sequence"/>
</dbReference>
<proteinExistence type="predicted"/>
<evidence type="ECO:0000313" key="1">
    <source>
        <dbReference type="EMBL" id="CAF5192142.1"/>
    </source>
</evidence>
<feature type="non-terminal residue" evidence="1">
    <location>
        <position position="1"/>
    </location>
</feature>
<comment type="caution">
    <text evidence="1">The sequence shown here is derived from an EMBL/GenBank/DDBJ whole genome shotgun (WGS) entry which is preliminary data.</text>
</comment>
<protein>
    <submittedName>
        <fullName evidence="1">Uncharacterized protein</fullName>
    </submittedName>
</protein>